<feature type="transmembrane region" description="Helical" evidence="2">
    <location>
        <begin position="99"/>
        <end position="116"/>
    </location>
</feature>
<keyword evidence="2" id="KW-0812">Transmembrane</keyword>
<dbReference type="InterPro" id="IPR007401">
    <property type="entry name" value="DUF454"/>
</dbReference>
<evidence type="ECO:0000313" key="3">
    <source>
        <dbReference type="EMBL" id="MCS2608168.1"/>
    </source>
</evidence>
<evidence type="ECO:0000256" key="1">
    <source>
        <dbReference type="SAM" id="MobiDB-lite"/>
    </source>
</evidence>
<accession>A0ABT2E9B4</accession>
<evidence type="ECO:0000256" key="2">
    <source>
        <dbReference type="SAM" id="Phobius"/>
    </source>
</evidence>
<sequence>MKETPPSSPPTATPSTPPKRAPARSPLARALWVGLAALSFGIGVIGIFVPLLPTTEFMFGAIYCASKGSPRFEAWIRSRRYVGPLIKNWETERAISRRAKYVAVSSIIASAMLLLWHLGEGWLRWAIVVLLASVALWLATRPEPSSPSS</sequence>
<organism evidence="3 4">
    <name type="scientific">Halomonas dongshanensis</name>
    <dbReference type="NCBI Taxonomy" id="2890835"/>
    <lineage>
        <taxon>Bacteria</taxon>
        <taxon>Pseudomonadati</taxon>
        <taxon>Pseudomonadota</taxon>
        <taxon>Gammaproteobacteria</taxon>
        <taxon>Oceanospirillales</taxon>
        <taxon>Halomonadaceae</taxon>
        <taxon>Halomonas</taxon>
    </lineage>
</organism>
<dbReference type="RefSeq" id="WP_259034660.1">
    <property type="nucleotide sequence ID" value="NZ_JAJISC010000001.1"/>
</dbReference>
<feature type="transmembrane region" description="Helical" evidence="2">
    <location>
        <begin position="30"/>
        <end position="52"/>
    </location>
</feature>
<gene>
    <name evidence="3" type="ORF">LLY24_02380</name>
</gene>
<dbReference type="PANTHER" id="PTHR35813">
    <property type="entry name" value="INNER MEMBRANE PROTEIN YBAN"/>
    <property type="match status" value="1"/>
</dbReference>
<reference evidence="3" key="1">
    <citation type="submission" date="2021-11" db="EMBL/GenBank/DDBJ databases">
        <title>Halomonas sp., isolated from a coastal aquaculture zone in Dongshan Bay.</title>
        <authorList>
            <person name="Lin W."/>
        </authorList>
    </citation>
    <scope>NUCLEOTIDE SEQUENCE</scope>
    <source>
        <strain evidence="3">Yzlin-01</strain>
    </source>
</reference>
<dbReference type="PANTHER" id="PTHR35813:SF1">
    <property type="entry name" value="INNER MEMBRANE PROTEIN YBAN"/>
    <property type="match status" value="1"/>
</dbReference>
<protein>
    <submittedName>
        <fullName evidence="3">YbaN family protein</fullName>
    </submittedName>
</protein>
<comment type="caution">
    <text evidence="3">The sequence shown here is derived from an EMBL/GenBank/DDBJ whole genome shotgun (WGS) entry which is preliminary data.</text>
</comment>
<feature type="region of interest" description="Disordered" evidence="1">
    <location>
        <begin position="1"/>
        <end position="22"/>
    </location>
</feature>
<dbReference type="Pfam" id="PF04304">
    <property type="entry name" value="DUF454"/>
    <property type="match status" value="1"/>
</dbReference>
<evidence type="ECO:0000313" key="4">
    <source>
        <dbReference type="Proteomes" id="UP001165542"/>
    </source>
</evidence>
<feature type="transmembrane region" description="Helical" evidence="2">
    <location>
        <begin position="122"/>
        <end position="140"/>
    </location>
</feature>
<dbReference type="Proteomes" id="UP001165542">
    <property type="component" value="Unassembled WGS sequence"/>
</dbReference>
<keyword evidence="4" id="KW-1185">Reference proteome</keyword>
<keyword evidence="2" id="KW-1133">Transmembrane helix</keyword>
<proteinExistence type="predicted"/>
<keyword evidence="2" id="KW-0472">Membrane</keyword>
<dbReference type="EMBL" id="JAJISC010000001">
    <property type="protein sequence ID" value="MCS2608168.1"/>
    <property type="molecule type" value="Genomic_DNA"/>
</dbReference>
<feature type="compositionally biased region" description="Pro residues" evidence="1">
    <location>
        <begin position="1"/>
        <end position="20"/>
    </location>
</feature>
<name>A0ABT2E9B4_9GAMM</name>